<dbReference type="InterPro" id="IPR042095">
    <property type="entry name" value="SUMF_sf"/>
</dbReference>
<gene>
    <name evidence="5" type="ORF">U14_00893</name>
</gene>
<keyword evidence="6" id="KW-1185">Reference proteome</keyword>
<evidence type="ECO:0008006" key="7">
    <source>
        <dbReference type="Google" id="ProtNLM"/>
    </source>
</evidence>
<dbReference type="Proteomes" id="UP000030700">
    <property type="component" value="Unassembled WGS sequence"/>
</dbReference>
<feature type="domain" description="SH3b" evidence="4">
    <location>
        <begin position="38"/>
        <end position="88"/>
    </location>
</feature>
<dbReference type="AlphaFoldDB" id="A0A0S6VWV6"/>
<dbReference type="GO" id="GO:0120147">
    <property type="term" value="F:formylglycine-generating oxidase activity"/>
    <property type="evidence" value="ECO:0007669"/>
    <property type="project" value="TreeGrafter"/>
</dbReference>
<sequence>MKNIRHRWLIYACFWGMIALMPSSASAGQMMAVKNPQVNLRQTPTTTADNVIATILQDTEVEVLKRQGTWYNVRISDGRTGWISEWGLKPSTESSPERIEPVLAKPDERPNELPTQMPEKTRQLSEDAQFDEPQRQATSSILGGTGGSTENMMLIPANTAIIGSDPKELDRLQRHEHVSRDMVEDEKPRQTVALSAFYLDRYEVTNADYKKFVDAMRYQPPLNWQNGMYPPGTERHPVTFVSWSDAQAYAKWAGKRLPTAEEWEFAARGAQGLVYPWGNTFDTQRVNINQINKNVAPVGSFEDDLSPFQIYDMGGNAMEWTQSHYQGDPEFYVLKGGAWSSKRFEARGANKTPGQETYQLSHIGFRCAKNAAN</sequence>
<feature type="signal peptide" evidence="2">
    <location>
        <begin position="1"/>
        <end position="27"/>
    </location>
</feature>
<accession>A0A0S6VWV6</accession>
<evidence type="ECO:0000259" key="3">
    <source>
        <dbReference type="Pfam" id="PF03781"/>
    </source>
</evidence>
<dbReference type="EMBL" id="DF820455">
    <property type="protein sequence ID" value="GAK49670.1"/>
    <property type="molecule type" value="Genomic_DNA"/>
</dbReference>
<feature type="region of interest" description="Disordered" evidence="1">
    <location>
        <begin position="87"/>
        <end position="149"/>
    </location>
</feature>
<dbReference type="PANTHER" id="PTHR23150:SF19">
    <property type="entry name" value="FORMYLGLYCINE-GENERATING ENZYME"/>
    <property type="match status" value="1"/>
</dbReference>
<feature type="chain" id="PRO_5006631493" description="Sulfatase-modifying factor enzyme domain-containing protein" evidence="2">
    <location>
        <begin position="28"/>
        <end position="373"/>
    </location>
</feature>
<dbReference type="Pfam" id="PF08239">
    <property type="entry name" value="SH3_3"/>
    <property type="match status" value="1"/>
</dbReference>
<dbReference type="Gene3D" id="3.90.1580.10">
    <property type="entry name" value="paralog of FGE (formylglycine-generating enzyme)"/>
    <property type="match status" value="1"/>
</dbReference>
<evidence type="ECO:0000256" key="1">
    <source>
        <dbReference type="SAM" id="MobiDB-lite"/>
    </source>
</evidence>
<feature type="compositionally biased region" description="Basic and acidic residues" evidence="1">
    <location>
        <begin position="95"/>
        <end position="111"/>
    </location>
</feature>
<dbReference type="SUPFAM" id="SSF56436">
    <property type="entry name" value="C-type lectin-like"/>
    <property type="match status" value="1"/>
</dbReference>
<dbReference type="STRING" id="1499966.U14_00893"/>
<evidence type="ECO:0000313" key="5">
    <source>
        <dbReference type="EMBL" id="GAK49670.1"/>
    </source>
</evidence>
<dbReference type="InterPro" id="IPR016187">
    <property type="entry name" value="CTDL_fold"/>
</dbReference>
<dbReference type="InterPro" id="IPR005532">
    <property type="entry name" value="SUMF_dom"/>
</dbReference>
<proteinExistence type="predicted"/>
<dbReference type="PANTHER" id="PTHR23150">
    <property type="entry name" value="SULFATASE MODIFYING FACTOR 1, 2"/>
    <property type="match status" value="1"/>
</dbReference>
<organism evidence="5 6">
    <name type="scientific">Candidatus Moduliflexus flocculans</name>
    <dbReference type="NCBI Taxonomy" id="1499966"/>
    <lineage>
        <taxon>Bacteria</taxon>
        <taxon>Candidatus Moduliflexota</taxon>
        <taxon>Candidatus Moduliflexia</taxon>
        <taxon>Candidatus Moduliflexales</taxon>
        <taxon>Candidatus Moduliflexaceae</taxon>
    </lineage>
</organism>
<dbReference type="Pfam" id="PF03781">
    <property type="entry name" value="FGE-sulfatase"/>
    <property type="match status" value="1"/>
</dbReference>
<name>A0A0S6VWV6_9BACT</name>
<dbReference type="InterPro" id="IPR003646">
    <property type="entry name" value="SH3-like_bac-type"/>
</dbReference>
<feature type="domain" description="Sulfatase-modifying factor enzyme-like" evidence="3">
    <location>
        <begin position="178"/>
        <end position="369"/>
    </location>
</feature>
<keyword evidence="2" id="KW-0732">Signal</keyword>
<evidence type="ECO:0000256" key="2">
    <source>
        <dbReference type="SAM" id="SignalP"/>
    </source>
</evidence>
<reference evidence="5 6" key="1">
    <citation type="journal article" date="2015" name="PeerJ">
        <title>First genomic representation of candidate bacterial phylum KSB3 points to enhanced environmental sensing as a trigger of wastewater bulking.</title>
        <authorList>
            <person name="Sekiguchi Y."/>
            <person name="Ohashi A."/>
            <person name="Parks D.H."/>
            <person name="Yamauchi T."/>
            <person name="Tyson G.W."/>
            <person name="Hugenholtz P."/>
        </authorList>
    </citation>
    <scope>NUCLEOTIDE SEQUENCE [LARGE SCALE GENOMIC DNA]</scope>
</reference>
<dbReference type="Gene3D" id="2.30.30.40">
    <property type="entry name" value="SH3 Domains"/>
    <property type="match status" value="1"/>
</dbReference>
<dbReference type="InterPro" id="IPR051043">
    <property type="entry name" value="Sulfatase_Mod_Factor_Kinase"/>
</dbReference>
<evidence type="ECO:0000313" key="6">
    <source>
        <dbReference type="Proteomes" id="UP000030700"/>
    </source>
</evidence>
<evidence type="ECO:0000259" key="4">
    <source>
        <dbReference type="Pfam" id="PF08239"/>
    </source>
</evidence>
<protein>
    <recommendedName>
        <fullName evidence="7">Sulfatase-modifying factor enzyme domain-containing protein</fullName>
    </recommendedName>
</protein>
<dbReference type="HOGENOM" id="CLU_741155_0_0_0"/>